<dbReference type="RefSeq" id="WP_171624374.1">
    <property type="nucleotide sequence ID" value="NZ_JABBPG010000001.1"/>
</dbReference>
<accession>A0A849V7T4</accession>
<name>A0A849V7T4_9GAMM</name>
<evidence type="ECO:0000313" key="2">
    <source>
        <dbReference type="Proteomes" id="UP000586305"/>
    </source>
</evidence>
<keyword evidence="2" id="KW-1185">Reference proteome</keyword>
<sequence>MQEQIILSSSAINQVGAAKCDGTLSITTQHLEFKPLNTQLSLGSIKLDRNEIESAEPCIGTGGGIIPISADAIKITLKNKKQYEFILTNKEVWLQQLNN</sequence>
<organism evidence="1 2">
    <name type="scientific">Pseudoalteromonas caenipelagi</name>
    <dbReference type="NCBI Taxonomy" id="2726988"/>
    <lineage>
        <taxon>Bacteria</taxon>
        <taxon>Pseudomonadati</taxon>
        <taxon>Pseudomonadota</taxon>
        <taxon>Gammaproteobacteria</taxon>
        <taxon>Alteromonadales</taxon>
        <taxon>Pseudoalteromonadaceae</taxon>
        <taxon>Pseudoalteromonas</taxon>
    </lineage>
</organism>
<dbReference type="EMBL" id="JABBPG010000001">
    <property type="protein sequence ID" value="NOU49286.1"/>
    <property type="molecule type" value="Genomic_DNA"/>
</dbReference>
<protein>
    <recommendedName>
        <fullName evidence="3">GRAM domain-containing protein</fullName>
    </recommendedName>
</protein>
<dbReference type="Proteomes" id="UP000586305">
    <property type="component" value="Unassembled WGS sequence"/>
</dbReference>
<evidence type="ECO:0000313" key="1">
    <source>
        <dbReference type="EMBL" id="NOU49286.1"/>
    </source>
</evidence>
<proteinExistence type="predicted"/>
<dbReference type="AlphaFoldDB" id="A0A849V7T4"/>
<comment type="caution">
    <text evidence="1">The sequence shown here is derived from an EMBL/GenBank/DDBJ whole genome shotgun (WGS) entry which is preliminary data.</text>
</comment>
<evidence type="ECO:0008006" key="3">
    <source>
        <dbReference type="Google" id="ProtNLM"/>
    </source>
</evidence>
<reference evidence="1 2" key="1">
    <citation type="submission" date="2020-04" db="EMBL/GenBank/DDBJ databases">
        <title>Pseudoalteromonas caenipelagi sp. nov., isolated from a tidal flat.</title>
        <authorList>
            <person name="Park S."/>
            <person name="Yoon J.-H."/>
        </authorList>
    </citation>
    <scope>NUCLEOTIDE SEQUENCE [LARGE SCALE GENOMIC DNA]</scope>
    <source>
        <strain evidence="1 2">JBTF-M23</strain>
    </source>
</reference>
<gene>
    <name evidence="1" type="ORF">HG263_01795</name>
</gene>